<feature type="signal peptide" evidence="1">
    <location>
        <begin position="1"/>
        <end position="23"/>
    </location>
</feature>
<keyword evidence="3" id="KW-1185">Reference proteome</keyword>
<dbReference type="AlphaFoldDB" id="A0A3A2Z675"/>
<sequence>MHQKALLSLLSLSATIFTGLTQAASTDDKKICTISRDPNTCTLTVVSQLETDTTEETQTDNSFVYVLNNECTSIIDSDDCNDDGLCLLYINDAIDEVSVPVQGQESDLMITAKEAGETLHGDPGNGEAPIFSFQMGDYYSNDWEGNDDAPCTCALSKHGSNPIVNAQVCSCRYPCSG</sequence>
<feature type="chain" id="PRO_5017350950" evidence="1">
    <location>
        <begin position="24"/>
        <end position="177"/>
    </location>
</feature>
<evidence type="ECO:0000256" key="1">
    <source>
        <dbReference type="SAM" id="SignalP"/>
    </source>
</evidence>
<keyword evidence="1" id="KW-0732">Signal</keyword>
<evidence type="ECO:0000313" key="3">
    <source>
        <dbReference type="Proteomes" id="UP000266188"/>
    </source>
</evidence>
<dbReference type="EMBL" id="MVGC01000574">
    <property type="protein sequence ID" value="RJE18336.1"/>
    <property type="molecule type" value="Genomic_DNA"/>
</dbReference>
<name>A0A3A2Z675_9EURO</name>
<reference evidence="3" key="1">
    <citation type="submission" date="2017-02" db="EMBL/GenBank/DDBJ databases">
        <authorList>
            <person name="Tafer H."/>
            <person name="Lopandic K."/>
        </authorList>
    </citation>
    <scope>NUCLEOTIDE SEQUENCE [LARGE SCALE GENOMIC DNA]</scope>
    <source>
        <strain evidence="3">CBS 366.77</strain>
    </source>
</reference>
<gene>
    <name evidence="2" type="ORF">PHISCL_09325</name>
</gene>
<dbReference type="Proteomes" id="UP000266188">
    <property type="component" value="Unassembled WGS sequence"/>
</dbReference>
<proteinExistence type="predicted"/>
<evidence type="ECO:0000313" key="2">
    <source>
        <dbReference type="EMBL" id="RJE18336.1"/>
    </source>
</evidence>
<accession>A0A3A2Z675</accession>
<organism evidence="2 3">
    <name type="scientific">Aspergillus sclerotialis</name>
    <dbReference type="NCBI Taxonomy" id="2070753"/>
    <lineage>
        <taxon>Eukaryota</taxon>
        <taxon>Fungi</taxon>
        <taxon>Dikarya</taxon>
        <taxon>Ascomycota</taxon>
        <taxon>Pezizomycotina</taxon>
        <taxon>Eurotiomycetes</taxon>
        <taxon>Eurotiomycetidae</taxon>
        <taxon>Eurotiales</taxon>
        <taxon>Aspergillaceae</taxon>
        <taxon>Aspergillus</taxon>
        <taxon>Aspergillus subgen. Polypaecilum</taxon>
    </lineage>
</organism>
<comment type="caution">
    <text evidence="2">The sequence shown here is derived from an EMBL/GenBank/DDBJ whole genome shotgun (WGS) entry which is preliminary data.</text>
</comment>
<protein>
    <submittedName>
        <fullName evidence="2">Uncharacterized protein</fullName>
    </submittedName>
</protein>